<evidence type="ECO:0000256" key="1">
    <source>
        <dbReference type="SAM" id="Phobius"/>
    </source>
</evidence>
<accession>A0ABD3XXC9</accession>
<organism evidence="2 3">
    <name type="scientific">Sinanodonta woodiana</name>
    <name type="common">Chinese pond mussel</name>
    <name type="synonym">Anodonta woodiana</name>
    <dbReference type="NCBI Taxonomy" id="1069815"/>
    <lineage>
        <taxon>Eukaryota</taxon>
        <taxon>Metazoa</taxon>
        <taxon>Spiralia</taxon>
        <taxon>Lophotrochozoa</taxon>
        <taxon>Mollusca</taxon>
        <taxon>Bivalvia</taxon>
        <taxon>Autobranchia</taxon>
        <taxon>Heteroconchia</taxon>
        <taxon>Palaeoheterodonta</taxon>
        <taxon>Unionida</taxon>
        <taxon>Unionoidea</taxon>
        <taxon>Unionidae</taxon>
        <taxon>Unioninae</taxon>
        <taxon>Sinanodonta</taxon>
    </lineage>
</organism>
<keyword evidence="3" id="KW-1185">Reference proteome</keyword>
<feature type="transmembrane region" description="Helical" evidence="1">
    <location>
        <begin position="79"/>
        <end position="105"/>
    </location>
</feature>
<feature type="transmembrane region" description="Helical" evidence="1">
    <location>
        <begin position="146"/>
        <end position="171"/>
    </location>
</feature>
<evidence type="ECO:0000313" key="3">
    <source>
        <dbReference type="Proteomes" id="UP001634394"/>
    </source>
</evidence>
<proteinExistence type="predicted"/>
<keyword evidence="1" id="KW-0472">Membrane</keyword>
<gene>
    <name evidence="2" type="ORF">ACJMK2_001978</name>
</gene>
<dbReference type="Gene3D" id="1.20.140.150">
    <property type="match status" value="1"/>
</dbReference>
<feature type="transmembrane region" description="Helical" evidence="1">
    <location>
        <begin position="112"/>
        <end position="134"/>
    </location>
</feature>
<reference evidence="2 3" key="1">
    <citation type="submission" date="2024-11" db="EMBL/GenBank/DDBJ databases">
        <title>Chromosome-level genome assembly of the freshwater bivalve Anodonta woodiana.</title>
        <authorList>
            <person name="Chen X."/>
        </authorList>
    </citation>
    <scope>NUCLEOTIDE SEQUENCE [LARGE SCALE GENOMIC DNA]</scope>
    <source>
        <strain evidence="2">MN2024</strain>
        <tissue evidence="2">Gills</tissue>
    </source>
</reference>
<keyword evidence="1" id="KW-1133">Transmembrane helix</keyword>
<comment type="caution">
    <text evidence="2">The sequence shown here is derived from an EMBL/GenBank/DDBJ whole genome shotgun (WGS) entry which is preliminary data.</text>
</comment>
<name>A0ABD3XXC9_SINWO</name>
<feature type="transmembrane region" description="Helical" evidence="1">
    <location>
        <begin position="12"/>
        <end position="34"/>
    </location>
</feature>
<keyword evidence="1" id="KW-0812">Transmembrane</keyword>
<dbReference type="EMBL" id="JBJQND010000001">
    <property type="protein sequence ID" value="KAL3889643.1"/>
    <property type="molecule type" value="Genomic_DNA"/>
</dbReference>
<dbReference type="AlphaFoldDB" id="A0ABD3XXC9"/>
<protein>
    <submittedName>
        <fullName evidence="2">Uncharacterized protein</fullName>
    </submittedName>
</protein>
<dbReference type="Proteomes" id="UP001634394">
    <property type="component" value="Unassembled WGS sequence"/>
</dbReference>
<sequence>MTLFKNNCLIACLAYLLTIIGFLALTAGFFTPFWNVSTQSDGSTKYSGLLMTCYSSFTCSFDVSQITKYSSGDFSGFQVGAMTLGIAGWVLGLVALIVIMVYSCFPITVTGVLAFIFALLSGVSGAACVIIYGSGIPNLTQVAVSWSLGLFTGGSALMITVGILLIINVCVL</sequence>
<evidence type="ECO:0000313" key="2">
    <source>
        <dbReference type="EMBL" id="KAL3889643.1"/>
    </source>
</evidence>